<sequence>MPKEKKTQISKLKSFILEFGDNVFSADGRVLFCKTCEIKVEYELRSSVIQHIQTVKHVKKTQQMITQTSKTKKSTFNMDLCKALLTFH</sequence>
<accession>A0AAV0Y1D0</accession>
<proteinExistence type="predicted"/>
<evidence type="ECO:0008006" key="3">
    <source>
        <dbReference type="Google" id="ProtNLM"/>
    </source>
</evidence>
<dbReference type="EMBL" id="CARXXK010001238">
    <property type="protein sequence ID" value="CAI6374650.1"/>
    <property type="molecule type" value="Genomic_DNA"/>
</dbReference>
<name>A0AAV0Y1D0_9HEMI</name>
<dbReference type="AlphaFoldDB" id="A0AAV0Y1D0"/>
<evidence type="ECO:0000313" key="2">
    <source>
        <dbReference type="Proteomes" id="UP001160148"/>
    </source>
</evidence>
<comment type="caution">
    <text evidence="1">The sequence shown here is derived from an EMBL/GenBank/DDBJ whole genome shotgun (WGS) entry which is preliminary data.</text>
</comment>
<reference evidence="1 2" key="1">
    <citation type="submission" date="2023-01" db="EMBL/GenBank/DDBJ databases">
        <authorList>
            <person name="Whitehead M."/>
        </authorList>
    </citation>
    <scope>NUCLEOTIDE SEQUENCE [LARGE SCALE GENOMIC DNA]</scope>
</reference>
<organism evidence="1 2">
    <name type="scientific">Macrosiphum euphorbiae</name>
    <name type="common">potato aphid</name>
    <dbReference type="NCBI Taxonomy" id="13131"/>
    <lineage>
        <taxon>Eukaryota</taxon>
        <taxon>Metazoa</taxon>
        <taxon>Ecdysozoa</taxon>
        <taxon>Arthropoda</taxon>
        <taxon>Hexapoda</taxon>
        <taxon>Insecta</taxon>
        <taxon>Pterygota</taxon>
        <taxon>Neoptera</taxon>
        <taxon>Paraneoptera</taxon>
        <taxon>Hemiptera</taxon>
        <taxon>Sternorrhyncha</taxon>
        <taxon>Aphidomorpha</taxon>
        <taxon>Aphidoidea</taxon>
        <taxon>Aphididae</taxon>
        <taxon>Macrosiphini</taxon>
        <taxon>Macrosiphum</taxon>
    </lineage>
</organism>
<evidence type="ECO:0000313" key="1">
    <source>
        <dbReference type="EMBL" id="CAI6374650.1"/>
    </source>
</evidence>
<protein>
    <recommendedName>
        <fullName evidence="3">CGG triplet repeat-binding protein 1</fullName>
    </recommendedName>
</protein>
<keyword evidence="2" id="KW-1185">Reference proteome</keyword>
<gene>
    <name evidence="1" type="ORF">MEUPH1_LOCUS28253</name>
</gene>
<dbReference type="Proteomes" id="UP001160148">
    <property type="component" value="Unassembled WGS sequence"/>
</dbReference>